<reference evidence="11 12" key="1">
    <citation type="submission" date="2022-10" db="EMBL/GenBank/DDBJ databases">
        <title>The complete genomes of actinobacterial strains from the NBC collection.</title>
        <authorList>
            <person name="Joergensen T.S."/>
            <person name="Alvarez Arevalo M."/>
            <person name="Sterndorff E.B."/>
            <person name="Faurdal D."/>
            <person name="Vuksanovic O."/>
            <person name="Mourched A.-S."/>
            <person name="Charusanti P."/>
            <person name="Shaw S."/>
            <person name="Blin K."/>
            <person name="Weber T."/>
        </authorList>
    </citation>
    <scope>NUCLEOTIDE SEQUENCE [LARGE SCALE GENOMIC DNA]</scope>
    <source>
        <strain evidence="11 12">NBC_01413</strain>
    </source>
</reference>
<dbReference type="CDD" id="cd16917">
    <property type="entry name" value="HATPase_UhpB-NarQ-NarX-like"/>
    <property type="match status" value="1"/>
</dbReference>
<dbReference type="InterPro" id="IPR055558">
    <property type="entry name" value="DUF7134"/>
</dbReference>
<proteinExistence type="predicted"/>
<organism evidence="11 12">
    <name type="scientific">Nocardia salmonicida</name>
    <dbReference type="NCBI Taxonomy" id="53431"/>
    <lineage>
        <taxon>Bacteria</taxon>
        <taxon>Bacillati</taxon>
        <taxon>Actinomycetota</taxon>
        <taxon>Actinomycetes</taxon>
        <taxon>Mycobacteriales</taxon>
        <taxon>Nocardiaceae</taxon>
        <taxon>Nocardia</taxon>
    </lineage>
</organism>
<feature type="transmembrane region" description="Helical" evidence="9">
    <location>
        <begin position="57"/>
        <end position="88"/>
    </location>
</feature>
<dbReference type="EMBL" id="CP109527">
    <property type="protein sequence ID" value="WTY35693.1"/>
    <property type="molecule type" value="Genomic_DNA"/>
</dbReference>
<dbReference type="SUPFAM" id="SSF55874">
    <property type="entry name" value="ATPase domain of HSP90 chaperone/DNA topoisomerase II/histidine kinase"/>
    <property type="match status" value="1"/>
</dbReference>
<dbReference type="SMART" id="SM00387">
    <property type="entry name" value="HATPase_c"/>
    <property type="match status" value="1"/>
</dbReference>
<keyword evidence="6 11" id="KW-0418">Kinase</keyword>
<gene>
    <name evidence="11" type="ORF">OG308_31250</name>
</gene>
<dbReference type="GO" id="GO:0016301">
    <property type="term" value="F:kinase activity"/>
    <property type="evidence" value="ECO:0007669"/>
    <property type="project" value="UniProtKB-KW"/>
</dbReference>
<evidence type="ECO:0000313" key="11">
    <source>
        <dbReference type="EMBL" id="WTY35693.1"/>
    </source>
</evidence>
<evidence type="ECO:0000256" key="2">
    <source>
        <dbReference type="ARBA" id="ARBA00012438"/>
    </source>
</evidence>
<dbReference type="InterPro" id="IPR003594">
    <property type="entry name" value="HATPase_dom"/>
</dbReference>
<dbReference type="Gene3D" id="1.20.5.1930">
    <property type="match status" value="1"/>
</dbReference>
<keyword evidence="4" id="KW-0808">Transferase</keyword>
<keyword evidence="9" id="KW-0472">Membrane</keyword>
<feature type="transmembrane region" description="Helical" evidence="9">
    <location>
        <begin position="12"/>
        <end position="37"/>
    </location>
</feature>
<dbReference type="Pfam" id="PF07730">
    <property type="entry name" value="HisKA_3"/>
    <property type="match status" value="1"/>
</dbReference>
<dbReference type="InterPro" id="IPR011712">
    <property type="entry name" value="Sig_transdc_His_kin_sub3_dim/P"/>
</dbReference>
<accession>A0ABZ1N6X6</accession>
<dbReference type="Gene3D" id="3.30.565.10">
    <property type="entry name" value="Histidine kinase-like ATPase, C-terminal domain"/>
    <property type="match status" value="1"/>
</dbReference>
<evidence type="ECO:0000256" key="4">
    <source>
        <dbReference type="ARBA" id="ARBA00022679"/>
    </source>
</evidence>
<keyword evidence="9" id="KW-1133">Transmembrane helix</keyword>
<evidence type="ECO:0000313" key="12">
    <source>
        <dbReference type="Proteomes" id="UP001621418"/>
    </source>
</evidence>
<evidence type="ECO:0000256" key="1">
    <source>
        <dbReference type="ARBA" id="ARBA00000085"/>
    </source>
</evidence>
<comment type="catalytic activity">
    <reaction evidence="1">
        <text>ATP + protein L-histidine = ADP + protein N-phospho-L-histidine.</text>
        <dbReference type="EC" id="2.7.13.3"/>
    </reaction>
</comment>
<dbReference type="InterPro" id="IPR050482">
    <property type="entry name" value="Sensor_HK_TwoCompSys"/>
</dbReference>
<protein>
    <recommendedName>
        <fullName evidence="2">histidine kinase</fullName>
        <ecNumber evidence="2">2.7.13.3</ecNumber>
    </recommendedName>
</protein>
<dbReference type="GeneID" id="91378635"/>
<name>A0ABZ1N6X6_9NOCA</name>
<sequence length="365" mass="38329">MGLPREHPSPLDALIAAMVTAATVVPALAGAASWWIVGLSVLASVPVLWRRRAPVGVLFVVGPAITALGCVHALPILPFGTVVCVYTIAAYCSARQRRTTFVLVVVGILVSLLVPRETADSYAYAAMSFMTAWALGSGVRAKQAQIDALAERTRRLDDEREAAVVRERLRIARDMHDGLAHTVGAMIVRAETGPLLDRADADAAFAAIADGGRAALRELRHSIGALREDDPPHQPGVAAIADLVALAEHRGLAARFTEHGARVPISPQADAAAYRIVQEALTNTGKHAKATRVDVALSWSSGRLGVRIADDGTAVEGGRVGDGDPTGFGLVGMRERVHACGGVLRVEPTHSGFVVSADLPLTQGS</sequence>
<dbReference type="Pfam" id="PF23539">
    <property type="entry name" value="DUF7134"/>
    <property type="match status" value="1"/>
</dbReference>
<keyword evidence="9" id="KW-0812">Transmembrane</keyword>
<keyword evidence="8" id="KW-0902">Two-component regulatory system</keyword>
<dbReference type="PANTHER" id="PTHR24421:SF10">
    <property type="entry name" value="NITRATE_NITRITE SENSOR PROTEIN NARQ"/>
    <property type="match status" value="1"/>
</dbReference>
<dbReference type="RefSeq" id="WP_328656397.1">
    <property type="nucleotide sequence ID" value="NZ_CP108014.1"/>
</dbReference>
<dbReference type="Pfam" id="PF02518">
    <property type="entry name" value="HATPase_c"/>
    <property type="match status" value="1"/>
</dbReference>
<evidence type="ECO:0000256" key="3">
    <source>
        <dbReference type="ARBA" id="ARBA00022553"/>
    </source>
</evidence>
<evidence type="ECO:0000256" key="6">
    <source>
        <dbReference type="ARBA" id="ARBA00022777"/>
    </source>
</evidence>
<evidence type="ECO:0000256" key="7">
    <source>
        <dbReference type="ARBA" id="ARBA00022840"/>
    </source>
</evidence>
<dbReference type="InterPro" id="IPR036890">
    <property type="entry name" value="HATPase_C_sf"/>
</dbReference>
<keyword evidence="12" id="KW-1185">Reference proteome</keyword>
<keyword evidence="7" id="KW-0067">ATP-binding</keyword>
<feature type="domain" description="Histidine kinase/HSP90-like ATPase" evidence="10">
    <location>
        <begin position="268"/>
        <end position="363"/>
    </location>
</feature>
<keyword evidence="5" id="KW-0547">Nucleotide-binding</keyword>
<evidence type="ECO:0000256" key="8">
    <source>
        <dbReference type="ARBA" id="ARBA00023012"/>
    </source>
</evidence>
<evidence type="ECO:0000256" key="9">
    <source>
        <dbReference type="SAM" id="Phobius"/>
    </source>
</evidence>
<dbReference type="Proteomes" id="UP001621418">
    <property type="component" value="Chromosome"/>
</dbReference>
<dbReference type="EC" id="2.7.13.3" evidence="2"/>
<dbReference type="PANTHER" id="PTHR24421">
    <property type="entry name" value="NITRATE/NITRITE SENSOR PROTEIN NARX-RELATED"/>
    <property type="match status" value="1"/>
</dbReference>
<keyword evidence="3" id="KW-0597">Phosphoprotein</keyword>
<evidence type="ECO:0000259" key="10">
    <source>
        <dbReference type="SMART" id="SM00387"/>
    </source>
</evidence>
<evidence type="ECO:0000256" key="5">
    <source>
        <dbReference type="ARBA" id="ARBA00022741"/>
    </source>
</evidence>